<keyword evidence="3" id="KW-0808">Transferase</keyword>
<evidence type="ECO:0000256" key="1">
    <source>
        <dbReference type="SAM" id="MobiDB-lite"/>
    </source>
</evidence>
<proteinExistence type="predicted"/>
<sequence length="244" mass="25417">MRFRDRAEAGRKLAGILVGLREQGALDAPVLVLALPRGGVAVAEPVARALGAPLDVLVVRKIGAPHHREFAVGALAADDPPLFDAGTLAGLGLTEDSLAAAVAREREELHRRERRYRGGRPAPDLEGRTVIVIDDGLATGATARAALRHVRRRAPARLVLAVPVGAPGSLDLLANEADEVVCPCRPAGFCAVGQWYDDFEQVSDSAVLAALGGVQARSAARGAPGEAGGRQGLQAGRPRRSGRP</sequence>
<dbReference type="Gene3D" id="3.30.1310.20">
    <property type="entry name" value="PRTase-like"/>
    <property type="match status" value="1"/>
</dbReference>
<dbReference type="InterPro" id="IPR029057">
    <property type="entry name" value="PRTase-like"/>
</dbReference>
<dbReference type="SUPFAM" id="SSF53271">
    <property type="entry name" value="PRTase-like"/>
    <property type="match status" value="1"/>
</dbReference>
<dbReference type="AlphaFoldDB" id="A0A937EKB3"/>
<dbReference type="RefSeq" id="WP_201837087.1">
    <property type="nucleotide sequence ID" value="NZ_JAERRK010000008.1"/>
</dbReference>
<protein>
    <submittedName>
        <fullName evidence="3">Phosphoribosyltransferase</fullName>
    </submittedName>
</protein>
<evidence type="ECO:0000259" key="2">
    <source>
        <dbReference type="Pfam" id="PF00156"/>
    </source>
</evidence>
<reference evidence="3" key="1">
    <citation type="submission" date="2021-01" db="EMBL/GenBank/DDBJ databases">
        <title>WGS of actinomycetes isolated from Thailand.</title>
        <authorList>
            <person name="Thawai C."/>
        </authorList>
    </citation>
    <scope>NUCLEOTIDE SEQUENCE</scope>
    <source>
        <strain evidence="3">RCU-197</strain>
    </source>
</reference>
<name>A0A937EKB3_9ACTN</name>
<dbReference type="InterPro" id="IPR000836">
    <property type="entry name" value="PRTase_dom"/>
</dbReference>
<keyword evidence="3" id="KW-0328">Glycosyltransferase</keyword>
<dbReference type="Proteomes" id="UP000661858">
    <property type="component" value="Unassembled WGS sequence"/>
</dbReference>
<comment type="caution">
    <text evidence="3">The sequence shown here is derived from an EMBL/GenBank/DDBJ whole genome shotgun (WGS) entry which is preliminary data.</text>
</comment>
<dbReference type="Pfam" id="PF00156">
    <property type="entry name" value="Pribosyltran"/>
    <property type="match status" value="1"/>
</dbReference>
<feature type="region of interest" description="Disordered" evidence="1">
    <location>
        <begin position="219"/>
        <end position="244"/>
    </location>
</feature>
<dbReference type="CDD" id="cd06223">
    <property type="entry name" value="PRTases_typeI"/>
    <property type="match status" value="1"/>
</dbReference>
<evidence type="ECO:0000313" key="4">
    <source>
        <dbReference type="Proteomes" id="UP000661858"/>
    </source>
</evidence>
<organism evidence="3 4">
    <name type="scientific">Streptomyces actinomycinicus</name>
    <dbReference type="NCBI Taxonomy" id="1695166"/>
    <lineage>
        <taxon>Bacteria</taxon>
        <taxon>Bacillati</taxon>
        <taxon>Actinomycetota</taxon>
        <taxon>Actinomycetes</taxon>
        <taxon>Kitasatosporales</taxon>
        <taxon>Streptomycetaceae</taxon>
        <taxon>Streptomyces</taxon>
    </lineage>
</organism>
<accession>A0A937EKB3</accession>
<dbReference type="EMBL" id="JAERRK010000008">
    <property type="protein sequence ID" value="MBL1084053.1"/>
    <property type="molecule type" value="Genomic_DNA"/>
</dbReference>
<gene>
    <name evidence="3" type="ORF">JK359_19105</name>
</gene>
<evidence type="ECO:0000313" key="3">
    <source>
        <dbReference type="EMBL" id="MBL1084053.1"/>
    </source>
</evidence>
<keyword evidence="4" id="KW-1185">Reference proteome</keyword>
<dbReference type="Gene3D" id="3.40.50.2020">
    <property type="match status" value="1"/>
</dbReference>
<dbReference type="GO" id="GO:0016757">
    <property type="term" value="F:glycosyltransferase activity"/>
    <property type="evidence" value="ECO:0007669"/>
    <property type="project" value="UniProtKB-KW"/>
</dbReference>
<feature type="domain" description="Phosphoribosyltransferase" evidence="2">
    <location>
        <begin position="11"/>
        <end position="171"/>
    </location>
</feature>